<protein>
    <submittedName>
        <fullName evidence="2">Uncharacterized protein</fullName>
    </submittedName>
</protein>
<feature type="transmembrane region" description="Helical" evidence="1">
    <location>
        <begin position="298"/>
        <end position="316"/>
    </location>
</feature>
<feature type="transmembrane region" description="Helical" evidence="1">
    <location>
        <begin position="80"/>
        <end position="102"/>
    </location>
</feature>
<evidence type="ECO:0000313" key="2">
    <source>
        <dbReference type="EMBL" id="KAF2233208.1"/>
    </source>
</evidence>
<dbReference type="Proteomes" id="UP000800092">
    <property type="component" value="Unassembled WGS sequence"/>
</dbReference>
<keyword evidence="1" id="KW-1133">Transmembrane helix</keyword>
<sequence>MAYPPTYSSLCPPAPARIREPQIASEERLSTNSNYRTVNTSPARSRIRNHWVLPNLAFFRSRAPFNSPRPSQKSSVVTRLLLLFTIFVFLCLFVNVIVYAVGHDHHQNSEQNPDPSPQTSRGVIATITAVGPAIDSASISPRFFFDSTESLPTVTSGTQSITTIYTPTVTSSDTSKEIFSTIYESESITTTPAPTTSSSRPRADVVSTVTVTTSISASSSEKMMAVTEIPTTITRTTTLVTRLRTPYTGTATSVCTTVLVAGNALPTYASGKCGKVLVINKQALQSQASLSQARPRQAANLTVVFVFCLVAVGVGGRRRG</sequence>
<gene>
    <name evidence="2" type="ORF">EV356DRAFT_210408</name>
</gene>
<keyword evidence="1" id="KW-0472">Membrane</keyword>
<evidence type="ECO:0000256" key="1">
    <source>
        <dbReference type="SAM" id="Phobius"/>
    </source>
</evidence>
<keyword evidence="3" id="KW-1185">Reference proteome</keyword>
<accession>A0A6A6H5V7</accession>
<evidence type="ECO:0000313" key="3">
    <source>
        <dbReference type="Proteomes" id="UP000800092"/>
    </source>
</evidence>
<dbReference type="AlphaFoldDB" id="A0A6A6H5V7"/>
<reference evidence="2" key="1">
    <citation type="journal article" date="2020" name="Stud. Mycol.">
        <title>101 Dothideomycetes genomes: a test case for predicting lifestyles and emergence of pathogens.</title>
        <authorList>
            <person name="Haridas S."/>
            <person name="Albert R."/>
            <person name="Binder M."/>
            <person name="Bloem J."/>
            <person name="Labutti K."/>
            <person name="Salamov A."/>
            <person name="Andreopoulos B."/>
            <person name="Baker S."/>
            <person name="Barry K."/>
            <person name="Bills G."/>
            <person name="Bluhm B."/>
            <person name="Cannon C."/>
            <person name="Castanera R."/>
            <person name="Culley D."/>
            <person name="Daum C."/>
            <person name="Ezra D."/>
            <person name="Gonzalez J."/>
            <person name="Henrissat B."/>
            <person name="Kuo A."/>
            <person name="Liang C."/>
            <person name="Lipzen A."/>
            <person name="Lutzoni F."/>
            <person name="Magnuson J."/>
            <person name="Mondo S."/>
            <person name="Nolan M."/>
            <person name="Ohm R."/>
            <person name="Pangilinan J."/>
            <person name="Park H.-J."/>
            <person name="Ramirez L."/>
            <person name="Alfaro M."/>
            <person name="Sun H."/>
            <person name="Tritt A."/>
            <person name="Yoshinaga Y."/>
            <person name="Zwiers L.-H."/>
            <person name="Turgeon B."/>
            <person name="Goodwin S."/>
            <person name="Spatafora J."/>
            <person name="Crous P."/>
            <person name="Grigoriev I."/>
        </authorList>
    </citation>
    <scope>NUCLEOTIDE SEQUENCE</scope>
    <source>
        <strain evidence="2">Tuck. ex Michener</strain>
    </source>
</reference>
<keyword evidence="1" id="KW-0812">Transmembrane</keyword>
<dbReference type="EMBL" id="ML991808">
    <property type="protein sequence ID" value="KAF2233208.1"/>
    <property type="molecule type" value="Genomic_DNA"/>
</dbReference>
<proteinExistence type="predicted"/>
<name>A0A6A6H5V7_VIRVR</name>
<organism evidence="2 3">
    <name type="scientific">Viridothelium virens</name>
    <name type="common">Speckled blister lichen</name>
    <name type="synonym">Trypethelium virens</name>
    <dbReference type="NCBI Taxonomy" id="1048519"/>
    <lineage>
        <taxon>Eukaryota</taxon>
        <taxon>Fungi</taxon>
        <taxon>Dikarya</taxon>
        <taxon>Ascomycota</taxon>
        <taxon>Pezizomycotina</taxon>
        <taxon>Dothideomycetes</taxon>
        <taxon>Dothideomycetes incertae sedis</taxon>
        <taxon>Trypetheliales</taxon>
        <taxon>Trypetheliaceae</taxon>
        <taxon>Viridothelium</taxon>
    </lineage>
</organism>